<comment type="caution">
    <text evidence="1">The sequence shown here is derived from an EMBL/GenBank/DDBJ whole genome shotgun (WGS) entry which is preliminary data.</text>
</comment>
<dbReference type="EMBL" id="JANSHE010007133">
    <property type="protein sequence ID" value="KAJ2965175.1"/>
    <property type="molecule type" value="Genomic_DNA"/>
</dbReference>
<sequence>MGQRQRGLRTFEFWCCQVYRAVHMQRTHPGPPLSCRAGAFRTSDELVNRESPPRSALASLQGPLLMRTRIFAEPTDAGLPMESSRARGATGPSPAGGSHFPMPPELAVFDGGYLGSWRWRYGDGGLDGTASALSAEMDGGFEFVIDALLLCLNAREEGQHGGQRGCAREAADMVP</sequence>
<gene>
    <name evidence="1" type="ORF">NUW54_g14206</name>
</gene>
<name>A0ACC1ME44_9APHY</name>
<reference evidence="1" key="1">
    <citation type="submission" date="2022-08" db="EMBL/GenBank/DDBJ databases">
        <title>Genome Sequence of Pycnoporus sanguineus.</title>
        <authorList>
            <person name="Buettner E."/>
        </authorList>
    </citation>
    <scope>NUCLEOTIDE SEQUENCE</scope>
    <source>
        <strain evidence="1">CG-C14</strain>
    </source>
</reference>
<protein>
    <submittedName>
        <fullName evidence="1">Uncharacterized protein</fullName>
    </submittedName>
</protein>
<dbReference type="Proteomes" id="UP001144978">
    <property type="component" value="Unassembled WGS sequence"/>
</dbReference>
<evidence type="ECO:0000313" key="1">
    <source>
        <dbReference type="EMBL" id="KAJ2965175.1"/>
    </source>
</evidence>
<evidence type="ECO:0000313" key="2">
    <source>
        <dbReference type="Proteomes" id="UP001144978"/>
    </source>
</evidence>
<accession>A0ACC1ME44</accession>
<organism evidence="1 2">
    <name type="scientific">Trametes sanguinea</name>
    <dbReference type="NCBI Taxonomy" id="158606"/>
    <lineage>
        <taxon>Eukaryota</taxon>
        <taxon>Fungi</taxon>
        <taxon>Dikarya</taxon>
        <taxon>Basidiomycota</taxon>
        <taxon>Agaricomycotina</taxon>
        <taxon>Agaricomycetes</taxon>
        <taxon>Polyporales</taxon>
        <taxon>Polyporaceae</taxon>
        <taxon>Trametes</taxon>
    </lineage>
</organism>
<keyword evidence="2" id="KW-1185">Reference proteome</keyword>
<proteinExistence type="predicted"/>